<dbReference type="Proteomes" id="UP000582016">
    <property type="component" value="Unassembled WGS sequence"/>
</dbReference>
<comment type="caution">
    <text evidence="8">The sequence shown here is derived from an EMBL/GenBank/DDBJ whole genome shotgun (WGS) entry which is preliminary data.</text>
</comment>
<dbReference type="InterPro" id="IPR052337">
    <property type="entry name" value="SAT4-like"/>
</dbReference>
<feature type="domain" description="Rhodopsin" evidence="7">
    <location>
        <begin position="46"/>
        <end position="267"/>
    </location>
</feature>
<keyword evidence="2 6" id="KW-0812">Transmembrane</keyword>
<dbReference type="OrthoDB" id="5329176at2759"/>
<evidence type="ECO:0000256" key="4">
    <source>
        <dbReference type="ARBA" id="ARBA00023136"/>
    </source>
</evidence>
<feature type="transmembrane region" description="Helical" evidence="6">
    <location>
        <begin position="87"/>
        <end position="110"/>
    </location>
</feature>
<feature type="transmembrane region" description="Helical" evidence="6">
    <location>
        <begin position="169"/>
        <end position="193"/>
    </location>
</feature>
<evidence type="ECO:0000256" key="2">
    <source>
        <dbReference type="ARBA" id="ARBA00022692"/>
    </source>
</evidence>
<keyword evidence="4 6" id="KW-0472">Membrane</keyword>
<dbReference type="PANTHER" id="PTHR33048">
    <property type="entry name" value="PTH11-LIKE INTEGRAL MEMBRANE PROTEIN (AFU_ORTHOLOGUE AFUA_5G11245)"/>
    <property type="match status" value="1"/>
</dbReference>
<feature type="transmembrane region" description="Helical" evidence="6">
    <location>
        <begin position="237"/>
        <end position="262"/>
    </location>
</feature>
<sequence>MEVDPLVVAIFGPPPEGIDLSANSEAKNAAVVLTLLLVSALFLAGRIVIRTQQVYGLSLDDYAIIISWVFVAATAAMVVVVEVSKLSYIYTYFFAISVFTTKVSILLFYRRLFSRGGMSFKIAFWFGTFLVASYPVIFLFTMLFGCTPLSHYWTQFKGTEGTCIDVGQFFVILAIINLFTNVIVLLIPVPEVLKLQMSREKKAAVFGILALGGLVCIASAVRVYYLDVFAKAADNTWAMGTVAIWSSVEPSMGIVSACLPSFKPFLRYLRLKSGSKSRSSFPTISNGGKGNRLRFDDEIALRSQIVGGEGSMHSGQGSEAGRQIYVKTDVEQIITEIPEAMRRSNV</sequence>
<feature type="transmembrane region" description="Helical" evidence="6">
    <location>
        <begin position="29"/>
        <end position="49"/>
    </location>
</feature>
<dbReference type="AlphaFoldDB" id="A0A8H5NN52"/>
<keyword evidence="3 6" id="KW-1133">Transmembrane helix</keyword>
<evidence type="ECO:0000256" key="6">
    <source>
        <dbReference type="SAM" id="Phobius"/>
    </source>
</evidence>
<dbReference type="GO" id="GO:0016020">
    <property type="term" value="C:membrane"/>
    <property type="evidence" value="ECO:0007669"/>
    <property type="project" value="UniProtKB-SubCell"/>
</dbReference>
<organism evidence="8 9">
    <name type="scientific">Fusarium phyllophilum</name>
    <dbReference type="NCBI Taxonomy" id="47803"/>
    <lineage>
        <taxon>Eukaryota</taxon>
        <taxon>Fungi</taxon>
        <taxon>Dikarya</taxon>
        <taxon>Ascomycota</taxon>
        <taxon>Pezizomycotina</taxon>
        <taxon>Sordariomycetes</taxon>
        <taxon>Hypocreomycetidae</taxon>
        <taxon>Hypocreales</taxon>
        <taxon>Nectriaceae</taxon>
        <taxon>Fusarium</taxon>
        <taxon>Fusarium fujikuroi species complex</taxon>
    </lineage>
</organism>
<feature type="transmembrane region" description="Helical" evidence="6">
    <location>
        <begin position="61"/>
        <end position="81"/>
    </location>
</feature>
<comment type="subcellular location">
    <subcellularLocation>
        <location evidence="1">Membrane</location>
        <topology evidence="1">Multi-pass membrane protein</topology>
    </subcellularLocation>
</comment>
<evidence type="ECO:0000313" key="9">
    <source>
        <dbReference type="Proteomes" id="UP000582016"/>
    </source>
</evidence>
<dbReference type="InterPro" id="IPR049326">
    <property type="entry name" value="Rhodopsin_dom_fungi"/>
</dbReference>
<dbReference type="Pfam" id="PF20684">
    <property type="entry name" value="Fung_rhodopsin"/>
    <property type="match status" value="1"/>
</dbReference>
<proteinExistence type="inferred from homology"/>
<evidence type="ECO:0000256" key="5">
    <source>
        <dbReference type="ARBA" id="ARBA00038359"/>
    </source>
</evidence>
<comment type="similarity">
    <text evidence="5">Belongs to the SAT4 family.</text>
</comment>
<keyword evidence="9" id="KW-1185">Reference proteome</keyword>
<accession>A0A8H5NN52</accession>
<evidence type="ECO:0000256" key="3">
    <source>
        <dbReference type="ARBA" id="ARBA00022989"/>
    </source>
</evidence>
<feature type="transmembrane region" description="Helical" evidence="6">
    <location>
        <begin position="205"/>
        <end position="225"/>
    </location>
</feature>
<protein>
    <submittedName>
        <fullName evidence="8">Integral membrane protein</fullName>
    </submittedName>
</protein>
<evidence type="ECO:0000256" key="1">
    <source>
        <dbReference type="ARBA" id="ARBA00004141"/>
    </source>
</evidence>
<name>A0A8H5NN52_9HYPO</name>
<feature type="transmembrane region" description="Helical" evidence="6">
    <location>
        <begin position="122"/>
        <end position="144"/>
    </location>
</feature>
<dbReference type="EMBL" id="JAAOAQ010000047">
    <property type="protein sequence ID" value="KAF5570130.1"/>
    <property type="molecule type" value="Genomic_DNA"/>
</dbReference>
<reference evidence="8 9" key="1">
    <citation type="submission" date="2020-05" db="EMBL/GenBank/DDBJ databases">
        <title>Identification and distribution of gene clusters putatively required for synthesis of sphingolipid metabolism inhibitors in phylogenetically diverse species of the filamentous fungus Fusarium.</title>
        <authorList>
            <person name="Kim H.-S."/>
            <person name="Busman M."/>
            <person name="Brown D.W."/>
            <person name="Divon H."/>
            <person name="Uhlig S."/>
            <person name="Proctor R.H."/>
        </authorList>
    </citation>
    <scope>NUCLEOTIDE SEQUENCE [LARGE SCALE GENOMIC DNA]</scope>
    <source>
        <strain evidence="8 9">NRRL 13617</strain>
    </source>
</reference>
<evidence type="ECO:0000313" key="8">
    <source>
        <dbReference type="EMBL" id="KAF5570130.1"/>
    </source>
</evidence>
<dbReference type="PANTHER" id="PTHR33048:SF163">
    <property type="entry name" value="INTEGRAL MEMBRANE PROTEIN (AFU_ORTHOLOGUE AFUA_8G05510)"/>
    <property type="match status" value="1"/>
</dbReference>
<evidence type="ECO:0000259" key="7">
    <source>
        <dbReference type="Pfam" id="PF20684"/>
    </source>
</evidence>
<gene>
    <name evidence="8" type="ORF">FPHYL_1406</name>
</gene>